<dbReference type="AlphaFoldDB" id="A0AAW1QTV0"/>
<dbReference type="GO" id="GO:0004190">
    <property type="term" value="F:aspartic-type endopeptidase activity"/>
    <property type="evidence" value="ECO:0007669"/>
    <property type="project" value="InterPro"/>
</dbReference>
<dbReference type="InterPro" id="IPR033121">
    <property type="entry name" value="PEPTIDASE_A1"/>
</dbReference>
<organism evidence="4 5">
    <name type="scientific">Apatococcus lobatus</name>
    <dbReference type="NCBI Taxonomy" id="904363"/>
    <lineage>
        <taxon>Eukaryota</taxon>
        <taxon>Viridiplantae</taxon>
        <taxon>Chlorophyta</taxon>
        <taxon>core chlorophytes</taxon>
        <taxon>Trebouxiophyceae</taxon>
        <taxon>Chlorellales</taxon>
        <taxon>Chlorellaceae</taxon>
        <taxon>Apatococcus</taxon>
    </lineage>
</organism>
<keyword evidence="5" id="KW-1185">Reference proteome</keyword>
<dbReference type="InterPro" id="IPR001461">
    <property type="entry name" value="Aspartic_peptidase_A1"/>
</dbReference>
<evidence type="ECO:0000313" key="4">
    <source>
        <dbReference type="EMBL" id="KAK9824720.1"/>
    </source>
</evidence>
<feature type="domain" description="Peptidase A1" evidence="3">
    <location>
        <begin position="55"/>
        <end position="311"/>
    </location>
</feature>
<dbReference type="PROSITE" id="PS51767">
    <property type="entry name" value="PEPTIDASE_A1"/>
    <property type="match status" value="1"/>
</dbReference>
<name>A0AAW1QTV0_9CHLO</name>
<evidence type="ECO:0000259" key="3">
    <source>
        <dbReference type="PROSITE" id="PS51767"/>
    </source>
</evidence>
<dbReference type="CDD" id="cd05471">
    <property type="entry name" value="pepsin_like"/>
    <property type="match status" value="1"/>
</dbReference>
<proteinExistence type="inferred from homology"/>
<dbReference type="GO" id="GO:0006508">
    <property type="term" value="P:proteolysis"/>
    <property type="evidence" value="ECO:0007669"/>
    <property type="project" value="InterPro"/>
</dbReference>
<keyword evidence="2" id="KW-1015">Disulfide bond</keyword>
<dbReference type="PANTHER" id="PTHR47966:SF51">
    <property type="entry name" value="BETA-SITE APP-CLEAVING ENZYME, ISOFORM A-RELATED"/>
    <property type="match status" value="1"/>
</dbReference>
<dbReference type="Gene3D" id="2.40.70.10">
    <property type="entry name" value="Acid Proteases"/>
    <property type="match status" value="2"/>
</dbReference>
<evidence type="ECO:0000256" key="1">
    <source>
        <dbReference type="ARBA" id="ARBA00007447"/>
    </source>
</evidence>
<gene>
    <name evidence="4" type="ORF">WJX74_001130</name>
</gene>
<sequence length="311" mass="33828">MVAELQPPSYPGSGLLNLLGCGLKLSKRDPDLVPLYRKGSGWDPNLERSRQNTADYSQIEVETPPTTFTVGFDTGSADVWLPGSRCTSSACLAHSRYNPRLSTTAQFAQADSRNASIYVFYGTREVRLAPVNDTLRVGNISIEQQGIGVAGSLSPGYADTSYDGLLGLGFPTNSALKAVPPFFSMIQQGLLEQPMFSVWLNPHLTAADAGEVAFGGINPNRFSTNMTTRCLALVAAASGRGFDKRNRIVINRVNIQARICLHSLHQLLIAGKRVPAPIIMFASSWTSRFHAWRMPQPSQALIMLSLMPATR</sequence>
<dbReference type="InterPro" id="IPR034164">
    <property type="entry name" value="Pepsin-like_dom"/>
</dbReference>
<dbReference type="PANTHER" id="PTHR47966">
    <property type="entry name" value="BETA-SITE APP-CLEAVING ENZYME, ISOFORM A-RELATED"/>
    <property type="match status" value="1"/>
</dbReference>
<feature type="disulfide bond" evidence="2">
    <location>
        <begin position="86"/>
        <end position="91"/>
    </location>
</feature>
<accession>A0AAW1QTV0</accession>
<evidence type="ECO:0000256" key="2">
    <source>
        <dbReference type="PIRSR" id="PIRSR601461-2"/>
    </source>
</evidence>
<dbReference type="SUPFAM" id="SSF50630">
    <property type="entry name" value="Acid proteases"/>
    <property type="match status" value="1"/>
</dbReference>
<evidence type="ECO:0000313" key="5">
    <source>
        <dbReference type="Proteomes" id="UP001438707"/>
    </source>
</evidence>
<protein>
    <recommendedName>
        <fullName evidence="3">Peptidase A1 domain-containing protein</fullName>
    </recommendedName>
</protein>
<dbReference type="EMBL" id="JALJOS010000028">
    <property type="protein sequence ID" value="KAK9824720.1"/>
    <property type="molecule type" value="Genomic_DNA"/>
</dbReference>
<dbReference type="PRINTS" id="PR00792">
    <property type="entry name" value="PEPSIN"/>
</dbReference>
<dbReference type="Proteomes" id="UP001438707">
    <property type="component" value="Unassembled WGS sequence"/>
</dbReference>
<reference evidence="4 5" key="1">
    <citation type="journal article" date="2024" name="Nat. Commun.">
        <title>Phylogenomics reveals the evolutionary origins of lichenization in chlorophyte algae.</title>
        <authorList>
            <person name="Puginier C."/>
            <person name="Libourel C."/>
            <person name="Otte J."/>
            <person name="Skaloud P."/>
            <person name="Haon M."/>
            <person name="Grisel S."/>
            <person name="Petersen M."/>
            <person name="Berrin J.G."/>
            <person name="Delaux P.M."/>
            <person name="Dal Grande F."/>
            <person name="Keller J."/>
        </authorList>
    </citation>
    <scope>NUCLEOTIDE SEQUENCE [LARGE SCALE GENOMIC DNA]</scope>
    <source>
        <strain evidence="4 5">SAG 2145</strain>
    </source>
</reference>
<comment type="caution">
    <text evidence="4">The sequence shown here is derived from an EMBL/GenBank/DDBJ whole genome shotgun (WGS) entry which is preliminary data.</text>
</comment>
<dbReference type="Pfam" id="PF00026">
    <property type="entry name" value="Asp"/>
    <property type="match status" value="1"/>
</dbReference>
<dbReference type="InterPro" id="IPR021109">
    <property type="entry name" value="Peptidase_aspartic_dom_sf"/>
</dbReference>
<comment type="similarity">
    <text evidence="1">Belongs to the peptidase A1 family.</text>
</comment>